<proteinExistence type="inferred from homology"/>
<dbReference type="SUPFAM" id="SSF51735">
    <property type="entry name" value="NAD(P)-binding Rossmann-fold domains"/>
    <property type="match status" value="1"/>
</dbReference>
<comment type="caution">
    <text evidence="3">The sequence shown here is derived from an EMBL/GenBank/DDBJ whole genome shotgun (WGS) entry which is preliminary data.</text>
</comment>
<dbReference type="InterPro" id="IPR002347">
    <property type="entry name" value="SDR_fam"/>
</dbReference>
<dbReference type="PANTHER" id="PTHR24321">
    <property type="entry name" value="DEHYDROGENASES, SHORT CHAIN"/>
    <property type="match status" value="1"/>
</dbReference>
<dbReference type="RefSeq" id="WP_152827751.1">
    <property type="nucleotide sequence ID" value="NZ_WHUT02000009.1"/>
</dbReference>
<protein>
    <submittedName>
        <fullName evidence="3">SDR family oxidoreductase</fullName>
    </submittedName>
</protein>
<evidence type="ECO:0000256" key="2">
    <source>
        <dbReference type="ARBA" id="ARBA00023002"/>
    </source>
</evidence>
<gene>
    <name evidence="3" type="ORF">GEU84_015620</name>
</gene>
<accession>A0A8X8GWY5</accession>
<sequence>MGILDGKVAIVTGGAGGVGSAVTTLFVEEGARVAVFDVKDEGPADAALYVRVDIADEKAVARAVAQVTMALDLPDVLVNAAAIAGTGAPTHEATADDFDHVFAINVKGTFLCTKYVIAGLLNAGRPGSIVNVSSTYGVVGNADIPLYHGSKAAVRLLSKCDAVTYADRGIRSNAIILGSTRTDMTVAAMQASPEGAAYVQNLINAHPIKRQAEPVEIARVIAFLASDQASFVTGADIAVDGGYTAQ</sequence>
<reference evidence="3" key="1">
    <citation type="submission" date="2020-05" db="EMBL/GenBank/DDBJ databases">
        <title>Fertoebacter nigrum gen. nov., sp. nov., a new member of the family Rhodobacteraceae.</title>
        <authorList>
            <person name="Szuroczki S."/>
            <person name="Abbaszade G."/>
            <person name="Buni D."/>
            <person name="Schumann P."/>
            <person name="Toth E."/>
        </authorList>
    </citation>
    <scope>NUCLEOTIDE SEQUENCE</scope>
    <source>
        <strain evidence="3">RG-N-1a</strain>
    </source>
</reference>
<dbReference type="Pfam" id="PF13561">
    <property type="entry name" value="adh_short_C2"/>
    <property type="match status" value="1"/>
</dbReference>
<dbReference type="Proteomes" id="UP000484076">
    <property type="component" value="Unassembled WGS sequence"/>
</dbReference>
<organism evidence="3 4">
    <name type="scientific">Fertoeibacter niger</name>
    <dbReference type="NCBI Taxonomy" id="2656921"/>
    <lineage>
        <taxon>Bacteria</taxon>
        <taxon>Pseudomonadati</taxon>
        <taxon>Pseudomonadota</taxon>
        <taxon>Alphaproteobacteria</taxon>
        <taxon>Rhodobacterales</taxon>
        <taxon>Paracoccaceae</taxon>
        <taxon>Fertoeibacter</taxon>
    </lineage>
</organism>
<dbReference type="AlphaFoldDB" id="A0A8X8GWY5"/>
<dbReference type="InterPro" id="IPR036291">
    <property type="entry name" value="NAD(P)-bd_dom_sf"/>
</dbReference>
<dbReference type="GO" id="GO:0016491">
    <property type="term" value="F:oxidoreductase activity"/>
    <property type="evidence" value="ECO:0007669"/>
    <property type="project" value="UniProtKB-KW"/>
</dbReference>
<evidence type="ECO:0000256" key="1">
    <source>
        <dbReference type="ARBA" id="ARBA00006484"/>
    </source>
</evidence>
<dbReference type="Gene3D" id="3.40.50.720">
    <property type="entry name" value="NAD(P)-binding Rossmann-like Domain"/>
    <property type="match status" value="1"/>
</dbReference>
<dbReference type="EMBL" id="WHUT02000009">
    <property type="protein sequence ID" value="NUB45828.1"/>
    <property type="molecule type" value="Genomic_DNA"/>
</dbReference>
<name>A0A8X8GWY5_9RHOB</name>
<evidence type="ECO:0000313" key="3">
    <source>
        <dbReference type="EMBL" id="NUB45828.1"/>
    </source>
</evidence>
<dbReference type="PRINTS" id="PR00081">
    <property type="entry name" value="GDHRDH"/>
</dbReference>
<evidence type="ECO:0000313" key="4">
    <source>
        <dbReference type="Proteomes" id="UP000484076"/>
    </source>
</evidence>
<comment type="similarity">
    <text evidence="1">Belongs to the short-chain dehydrogenases/reductases (SDR) family.</text>
</comment>
<dbReference type="PANTHER" id="PTHR24321:SF8">
    <property type="entry name" value="ESTRADIOL 17-BETA-DEHYDROGENASE 8-RELATED"/>
    <property type="match status" value="1"/>
</dbReference>
<keyword evidence="4" id="KW-1185">Reference proteome</keyword>
<keyword evidence="2" id="KW-0560">Oxidoreductase</keyword>
<dbReference type="FunFam" id="3.40.50.720:FF:000084">
    <property type="entry name" value="Short-chain dehydrogenase reductase"/>
    <property type="match status" value="1"/>
</dbReference>